<gene>
    <name evidence="7" type="ORF">AWJ07_10940</name>
</gene>
<comment type="function">
    <text evidence="4">Flagellin is the subunit protein which polymerizes to form the filaments of bacterial flagella.</text>
</comment>
<dbReference type="Pfam" id="PF00669">
    <property type="entry name" value="Flagellin_N"/>
    <property type="match status" value="1"/>
</dbReference>
<comment type="similarity">
    <text evidence="1 4">Belongs to the bacterial flagellin family.</text>
</comment>
<dbReference type="PANTHER" id="PTHR42792:SF2">
    <property type="entry name" value="FLAGELLIN"/>
    <property type="match status" value="1"/>
</dbReference>
<feature type="domain" description="Flagellin N-terminal" evidence="5">
    <location>
        <begin position="4"/>
        <end position="137"/>
    </location>
</feature>
<keyword evidence="3 4" id="KW-0975">Bacterial flagellum</keyword>
<evidence type="ECO:0000313" key="7">
    <source>
        <dbReference type="EMBL" id="KVW99815.1"/>
    </source>
</evidence>
<dbReference type="InterPro" id="IPR001029">
    <property type="entry name" value="Flagellin_N"/>
</dbReference>
<keyword evidence="7" id="KW-0966">Cell projection</keyword>
<dbReference type="Pfam" id="PF00700">
    <property type="entry name" value="Flagellin_C"/>
    <property type="match status" value="1"/>
</dbReference>
<dbReference type="GO" id="GO:0005576">
    <property type="term" value="C:extracellular region"/>
    <property type="evidence" value="ECO:0007669"/>
    <property type="project" value="UniProtKB-SubCell"/>
</dbReference>
<evidence type="ECO:0000256" key="1">
    <source>
        <dbReference type="ARBA" id="ARBA00005709"/>
    </source>
</evidence>
<dbReference type="PRINTS" id="PR00207">
    <property type="entry name" value="FLAGELLIN"/>
</dbReference>
<evidence type="ECO:0000259" key="5">
    <source>
        <dbReference type="Pfam" id="PF00669"/>
    </source>
</evidence>
<dbReference type="InterPro" id="IPR046358">
    <property type="entry name" value="Flagellin_C"/>
</dbReference>
<name>A0A106BWM2_SHEFR</name>
<dbReference type="InterPro" id="IPR001492">
    <property type="entry name" value="Flagellin"/>
</dbReference>
<feature type="domain" description="Flagellin C-terminal" evidence="6">
    <location>
        <begin position="233"/>
        <end position="314"/>
    </location>
</feature>
<protein>
    <recommendedName>
        <fullName evidence="4">Flagellin</fullName>
    </recommendedName>
</protein>
<evidence type="ECO:0000256" key="4">
    <source>
        <dbReference type="RuleBase" id="RU362073"/>
    </source>
</evidence>
<evidence type="ECO:0000259" key="6">
    <source>
        <dbReference type="Pfam" id="PF00700"/>
    </source>
</evidence>
<dbReference type="Proteomes" id="UP000055702">
    <property type="component" value="Unassembled WGS sequence"/>
</dbReference>
<dbReference type="SUPFAM" id="SSF64518">
    <property type="entry name" value="Phase 1 flagellin"/>
    <property type="match status" value="1"/>
</dbReference>
<keyword evidence="2 4" id="KW-0964">Secreted</keyword>
<dbReference type="InterPro" id="IPR042187">
    <property type="entry name" value="Flagellin_C_sub2"/>
</dbReference>
<dbReference type="Gene3D" id="6.10.10.10">
    <property type="entry name" value="Flagellar export chaperone, C-terminal domain"/>
    <property type="match status" value="1"/>
</dbReference>
<evidence type="ECO:0000256" key="2">
    <source>
        <dbReference type="ARBA" id="ARBA00022525"/>
    </source>
</evidence>
<dbReference type="EMBL" id="LRDC01000090">
    <property type="protein sequence ID" value="KVW99815.1"/>
    <property type="molecule type" value="Genomic_DNA"/>
</dbReference>
<dbReference type="PANTHER" id="PTHR42792">
    <property type="entry name" value="FLAGELLIN"/>
    <property type="match status" value="1"/>
</dbReference>
<keyword evidence="7" id="KW-0282">Flagellum</keyword>
<evidence type="ECO:0000256" key="3">
    <source>
        <dbReference type="ARBA" id="ARBA00023143"/>
    </source>
</evidence>
<keyword evidence="7" id="KW-0969">Cilium</keyword>
<dbReference type="GO" id="GO:0009288">
    <property type="term" value="C:bacterial-type flagellum"/>
    <property type="evidence" value="ECO:0007669"/>
    <property type="project" value="UniProtKB-SubCell"/>
</dbReference>
<dbReference type="AlphaFoldDB" id="A0A106BWM2"/>
<comment type="subcellular location">
    <subcellularLocation>
        <location evidence="4">Secreted</location>
    </subcellularLocation>
    <subcellularLocation>
        <location evidence="4">Bacterial flagellum</location>
    </subcellularLocation>
</comment>
<sequence length="318" mass="32027">MLSVHTNYASLVSQGAVSKSNSLLTNAMERLSTGLRINSAADDAAGLQIANRMNANLKGMQAASRNISDATSMLQTADGALEELTTIANRQKELATQAANGVNSDADREALNAEFQALTAESARIMGQTTYAGNDLMKTLGGTAGAAAVTAVAGVTGSPAIPADPTATPPTAAVPAVTAVTAVAAKLAVTAVPGSVQFQIGANGAEILKTGFQAPTAIIGDISTAAGATAAMAEVDTYINEVGTARSTLGASINRLGHTASNLSSVMENTQAAAGRIMDADFAVESANMTRNQMLVQAGTTVLSSANQNTGLVMGLLR</sequence>
<evidence type="ECO:0000313" key="8">
    <source>
        <dbReference type="Proteomes" id="UP000055702"/>
    </source>
</evidence>
<reference evidence="7 8" key="1">
    <citation type="submission" date="2016-01" db="EMBL/GenBank/DDBJ databases">
        <title>Draft genome of the antarctic isolate Shewanella frigidimarina Ag06-30.</title>
        <authorList>
            <person name="Parmeciano Di Noto G."/>
            <person name="Vazquez S."/>
            <person name="Mac Cormack W."/>
            <person name="Iriarte A."/>
            <person name="Quiroga C."/>
        </authorList>
    </citation>
    <scope>NUCLEOTIDE SEQUENCE [LARGE SCALE GENOMIC DNA]</scope>
    <source>
        <strain evidence="7 8">Ag06-30</strain>
    </source>
</reference>
<dbReference type="RefSeq" id="WP_059748000.1">
    <property type="nucleotide sequence ID" value="NZ_LRDC01000090.1"/>
</dbReference>
<dbReference type="Gene3D" id="1.20.1330.10">
    <property type="entry name" value="f41 fragment of flagellin, N-terminal domain"/>
    <property type="match status" value="1"/>
</dbReference>
<accession>A0A106BWM2</accession>
<organism evidence="7">
    <name type="scientific">Shewanella frigidimarina</name>
    <dbReference type="NCBI Taxonomy" id="56812"/>
    <lineage>
        <taxon>Bacteria</taxon>
        <taxon>Pseudomonadati</taxon>
        <taxon>Pseudomonadota</taxon>
        <taxon>Gammaproteobacteria</taxon>
        <taxon>Alteromonadales</taxon>
        <taxon>Shewanellaceae</taxon>
        <taxon>Shewanella</taxon>
    </lineage>
</organism>
<comment type="caution">
    <text evidence="7">The sequence shown here is derived from an EMBL/GenBank/DDBJ whole genome shotgun (WGS) entry which is preliminary data.</text>
</comment>
<proteinExistence type="inferred from homology"/>
<dbReference type="GO" id="GO:0005198">
    <property type="term" value="F:structural molecule activity"/>
    <property type="evidence" value="ECO:0007669"/>
    <property type="project" value="UniProtKB-UniRule"/>
</dbReference>